<dbReference type="CDD" id="cd14789">
    <property type="entry name" value="Tiki"/>
    <property type="match status" value="1"/>
</dbReference>
<dbReference type="InterPro" id="IPR047111">
    <property type="entry name" value="YbaP-like"/>
</dbReference>
<sequence length="406" mass="42413">MAPGFGVWPKQGQPSAPRPIDGAAGLRFIGAIMARIGLALPRAGGSGVRGALTAVLSLCWATAPASAQRIAYAGVPASQTLTLSGQPVVAGPRIVYAALPLDDQTAPPAAPLDDDAISPEEAARSADALLLSQLSQNYRPHPAIWRIGDRDTAIYLFGTVHVLPPGFAWRDAAIDAIVARADTLIVEAIDADAVPDFATAHDGDTPLPPLAARVSPDHRAALGRFTDTLPPEAAGIMDEMPTWIAAIAVGFVRDTQAGELPGPGADDWIEAQFRSRHKPVIAIEDAAKVMAQVSAVPEAEQRRSLDKALDTPAPTRAERRGPTHAWAQGDLGAGSALTREMMATSGGDALGGALLAHRNRAWADALVRRLKMPGTALFAAGAGHFIGPDSVLALLRKRGVRVTRVQ</sequence>
<dbReference type="PANTHER" id="PTHR40590">
    <property type="entry name" value="CYTOPLASMIC PROTEIN-RELATED"/>
    <property type="match status" value="1"/>
</dbReference>
<dbReference type="AlphaFoldDB" id="A0A1B3ZBZ6"/>
<dbReference type="InterPro" id="IPR002816">
    <property type="entry name" value="TraB/PrgY/GumN_fam"/>
</dbReference>
<name>A0A1B3ZBZ6_9SPHN</name>
<protein>
    <recommendedName>
        <fullName evidence="4">Polysaccharide biosynthesis protein GumN</fullName>
    </recommendedName>
</protein>
<reference evidence="2 3" key="1">
    <citation type="submission" date="2016-01" db="EMBL/GenBank/DDBJ databases">
        <title>Complete genome and mega plasmid sequence of Sphingomonas panacis DCY99 elicits systemic resistance in rice to Xanthomonas oryzae.</title>
        <authorList>
            <person name="Kim Y.J."/>
            <person name="Yang D.C."/>
            <person name="Sing P."/>
        </authorList>
    </citation>
    <scope>NUCLEOTIDE SEQUENCE [LARGE SCALE GENOMIC DNA]</scope>
    <source>
        <strain evidence="2 3">DCY99</strain>
    </source>
</reference>
<dbReference type="STRING" id="1560345.AWL63_14235"/>
<proteinExistence type="predicted"/>
<organism evidence="2 3">
    <name type="scientific">Sphingomonas panacis</name>
    <dbReference type="NCBI Taxonomy" id="1560345"/>
    <lineage>
        <taxon>Bacteria</taxon>
        <taxon>Pseudomonadati</taxon>
        <taxon>Pseudomonadota</taxon>
        <taxon>Alphaproteobacteria</taxon>
        <taxon>Sphingomonadales</taxon>
        <taxon>Sphingomonadaceae</taxon>
        <taxon>Sphingomonas</taxon>
    </lineage>
</organism>
<accession>A0A1B3ZBZ6</accession>
<evidence type="ECO:0008006" key="4">
    <source>
        <dbReference type="Google" id="ProtNLM"/>
    </source>
</evidence>
<gene>
    <name evidence="2" type="ORF">AWL63_14235</name>
</gene>
<dbReference type="Proteomes" id="UP000094256">
    <property type="component" value="Chromosome"/>
</dbReference>
<evidence type="ECO:0000256" key="1">
    <source>
        <dbReference type="SAM" id="MobiDB-lite"/>
    </source>
</evidence>
<dbReference type="Pfam" id="PF01963">
    <property type="entry name" value="TraB_PrgY_gumN"/>
    <property type="match status" value="1"/>
</dbReference>
<keyword evidence="3" id="KW-1185">Reference proteome</keyword>
<evidence type="ECO:0000313" key="3">
    <source>
        <dbReference type="Proteomes" id="UP000094256"/>
    </source>
</evidence>
<dbReference type="EMBL" id="CP014168">
    <property type="protein sequence ID" value="AOH84942.1"/>
    <property type="molecule type" value="Genomic_DNA"/>
</dbReference>
<dbReference type="KEGG" id="span:AWL63_14235"/>
<evidence type="ECO:0000313" key="2">
    <source>
        <dbReference type="EMBL" id="AOH84942.1"/>
    </source>
</evidence>
<feature type="region of interest" description="Disordered" evidence="1">
    <location>
        <begin position="296"/>
        <end position="328"/>
    </location>
</feature>
<dbReference type="PANTHER" id="PTHR40590:SF1">
    <property type="entry name" value="CYTOPLASMIC PROTEIN"/>
    <property type="match status" value="1"/>
</dbReference>
<feature type="compositionally biased region" description="Basic and acidic residues" evidence="1">
    <location>
        <begin position="299"/>
        <end position="309"/>
    </location>
</feature>